<dbReference type="InterPro" id="IPR018228">
    <property type="entry name" value="DNase_TatD-rel_CS"/>
</dbReference>
<dbReference type="InterPro" id="IPR001130">
    <property type="entry name" value="TatD-like"/>
</dbReference>
<organism evidence="3 4">
    <name type="scientific">Biformimicrobium ophioploci</name>
    <dbReference type="NCBI Taxonomy" id="3036711"/>
    <lineage>
        <taxon>Bacteria</taxon>
        <taxon>Pseudomonadati</taxon>
        <taxon>Pseudomonadota</taxon>
        <taxon>Gammaproteobacteria</taxon>
        <taxon>Cellvibrionales</taxon>
        <taxon>Microbulbiferaceae</taxon>
        <taxon>Biformimicrobium</taxon>
    </lineage>
</organism>
<sequence>MTHENTRGWAQFDSHCHLDFPEFDADRQQVLDRCRAQGLAGMLIPGIEPAQWARALQLARSNAGFCAAAGLHPWWVAAQLDAGYDEQALQADIAAIAGERHLRAIGECGLDAAIDCPLERQIPVFEWHLRIADIYALPLVIHVVRCHADVLALLKQHRPKCGGVIHAFSGSQEIAQQYCDLGFKLGVGGTITYERAAKTRRAVAAVSLESLLLETDAPSMPLSGHQGQRNSPQMLPQVLDALAQLRQESVECIARTTTQNARDLFGLTGPDWLEWLDRRDT</sequence>
<dbReference type="RefSeq" id="WP_285765089.1">
    <property type="nucleotide sequence ID" value="NZ_BSYJ01000006.1"/>
</dbReference>
<evidence type="ECO:0000313" key="3">
    <source>
        <dbReference type="EMBL" id="GMG88480.1"/>
    </source>
</evidence>
<dbReference type="PROSITE" id="PS01091">
    <property type="entry name" value="TATD_3"/>
    <property type="match status" value="1"/>
</dbReference>
<dbReference type="GO" id="GO:0016787">
    <property type="term" value="F:hydrolase activity"/>
    <property type="evidence" value="ECO:0007669"/>
    <property type="project" value="UniProtKB-KW"/>
</dbReference>
<evidence type="ECO:0000256" key="1">
    <source>
        <dbReference type="ARBA" id="ARBA00009275"/>
    </source>
</evidence>
<name>A0ABQ6M2B0_9GAMM</name>
<proteinExistence type="inferred from homology"/>
<protein>
    <submittedName>
        <fullName evidence="3">TatD family hydrolase</fullName>
    </submittedName>
</protein>
<reference evidence="3 4" key="1">
    <citation type="submission" date="2023-04" db="EMBL/GenBank/DDBJ databases">
        <title>Marinobulbifer ophiurae gen. nov., sp. Nov., isolate from tissue of brittle star Ophioplocus japonicus.</title>
        <authorList>
            <person name="Kawano K."/>
            <person name="Sawayama S."/>
            <person name="Nakagawa S."/>
        </authorList>
    </citation>
    <scope>NUCLEOTIDE SEQUENCE [LARGE SCALE GENOMIC DNA]</scope>
    <source>
        <strain evidence="3 4">NKW57</strain>
    </source>
</reference>
<gene>
    <name evidence="3" type="ORF">MNKW57_28010</name>
</gene>
<dbReference type="Gene3D" id="3.20.20.140">
    <property type="entry name" value="Metal-dependent hydrolases"/>
    <property type="match status" value="1"/>
</dbReference>
<dbReference type="SUPFAM" id="SSF51556">
    <property type="entry name" value="Metallo-dependent hydrolases"/>
    <property type="match status" value="1"/>
</dbReference>
<evidence type="ECO:0000256" key="2">
    <source>
        <dbReference type="ARBA" id="ARBA00022801"/>
    </source>
</evidence>
<keyword evidence="4" id="KW-1185">Reference proteome</keyword>
<comment type="caution">
    <text evidence="3">The sequence shown here is derived from an EMBL/GenBank/DDBJ whole genome shotgun (WGS) entry which is preliminary data.</text>
</comment>
<accession>A0ABQ6M2B0</accession>
<comment type="similarity">
    <text evidence="1">Belongs to the metallo-dependent hydrolases superfamily. TatD-type hydrolase family.</text>
</comment>
<dbReference type="PANTHER" id="PTHR46124">
    <property type="entry name" value="D-AMINOACYL-TRNA DEACYLASE"/>
    <property type="match status" value="1"/>
</dbReference>
<evidence type="ECO:0000313" key="4">
    <source>
        <dbReference type="Proteomes" id="UP001224392"/>
    </source>
</evidence>
<dbReference type="InterPro" id="IPR032466">
    <property type="entry name" value="Metal_Hydrolase"/>
</dbReference>
<dbReference type="PANTHER" id="PTHR46124:SF3">
    <property type="entry name" value="HYDROLASE"/>
    <property type="match status" value="1"/>
</dbReference>
<dbReference type="EMBL" id="BSYJ01000006">
    <property type="protein sequence ID" value="GMG88480.1"/>
    <property type="molecule type" value="Genomic_DNA"/>
</dbReference>
<keyword evidence="2 3" id="KW-0378">Hydrolase</keyword>
<dbReference type="Proteomes" id="UP001224392">
    <property type="component" value="Unassembled WGS sequence"/>
</dbReference>
<dbReference type="Pfam" id="PF01026">
    <property type="entry name" value="TatD_DNase"/>
    <property type="match status" value="1"/>
</dbReference>
<dbReference type="CDD" id="cd01310">
    <property type="entry name" value="TatD_DNAse"/>
    <property type="match status" value="1"/>
</dbReference>
<dbReference type="PIRSF" id="PIRSF005902">
    <property type="entry name" value="DNase_TatD"/>
    <property type="match status" value="1"/>
</dbReference>